<dbReference type="Proteomes" id="UP001055072">
    <property type="component" value="Unassembled WGS sequence"/>
</dbReference>
<name>A0ACB8TSB9_9APHY</name>
<accession>A0ACB8TSB9</accession>
<sequence>MQPATCNSVRVRSTADCNVIFHAVSLGILPLVSRRLSIDERRAIQSGCVFVWEERSPTIEAVGDGLERWTDSRRWGASRLAKDFLLYQEKLPEVRDPHLRAAMLTDFLVCCTTRHYNRLVKQTYSVWVDKPDGRRKWHLGKPPIKTVKFAYSSPETGHHMATVDDIPQLARLRHQVPEGRYQPARSSKTRPRQDEEALQTHRQPQPPPGGSILEFQTHTSLSLVGANGNGPGSNNSSPEIGTPAISTYIRPPPRAAPHGNIVAPSPISSSSVPGSILEARSPVPVLSLVTCLPKITPPPPTRPDPEWVLQNYVAVSPVISHMPNRRLLDERSSTKKDMAPLVYMRRNPYRQRHPLDNDALRALDAMR</sequence>
<protein>
    <submittedName>
        <fullName evidence="1">Gti1/Pac2 family-domain-containing protein</fullName>
    </submittedName>
</protein>
<comment type="caution">
    <text evidence="1">The sequence shown here is derived from an EMBL/GenBank/DDBJ whole genome shotgun (WGS) entry which is preliminary data.</text>
</comment>
<keyword evidence="2" id="KW-1185">Reference proteome</keyword>
<dbReference type="EMBL" id="MU274937">
    <property type="protein sequence ID" value="KAI0084936.1"/>
    <property type="molecule type" value="Genomic_DNA"/>
</dbReference>
<proteinExistence type="predicted"/>
<reference evidence="1" key="1">
    <citation type="journal article" date="2021" name="Environ. Microbiol.">
        <title>Gene family expansions and transcriptome signatures uncover fungal adaptations to wood decay.</title>
        <authorList>
            <person name="Hage H."/>
            <person name="Miyauchi S."/>
            <person name="Viragh M."/>
            <person name="Drula E."/>
            <person name="Min B."/>
            <person name="Chaduli D."/>
            <person name="Navarro D."/>
            <person name="Favel A."/>
            <person name="Norest M."/>
            <person name="Lesage-Meessen L."/>
            <person name="Balint B."/>
            <person name="Merenyi Z."/>
            <person name="de Eugenio L."/>
            <person name="Morin E."/>
            <person name="Martinez A.T."/>
            <person name="Baldrian P."/>
            <person name="Stursova M."/>
            <person name="Martinez M.J."/>
            <person name="Novotny C."/>
            <person name="Magnuson J.K."/>
            <person name="Spatafora J.W."/>
            <person name="Maurice S."/>
            <person name="Pangilinan J."/>
            <person name="Andreopoulos W."/>
            <person name="LaButti K."/>
            <person name="Hundley H."/>
            <person name="Na H."/>
            <person name="Kuo A."/>
            <person name="Barry K."/>
            <person name="Lipzen A."/>
            <person name="Henrissat B."/>
            <person name="Riley R."/>
            <person name="Ahrendt S."/>
            <person name="Nagy L.G."/>
            <person name="Grigoriev I.V."/>
            <person name="Martin F."/>
            <person name="Rosso M.N."/>
        </authorList>
    </citation>
    <scope>NUCLEOTIDE SEQUENCE</scope>
    <source>
        <strain evidence="1">CBS 384.51</strain>
    </source>
</reference>
<evidence type="ECO:0000313" key="2">
    <source>
        <dbReference type="Proteomes" id="UP001055072"/>
    </source>
</evidence>
<organism evidence="1 2">
    <name type="scientific">Irpex rosettiformis</name>
    <dbReference type="NCBI Taxonomy" id="378272"/>
    <lineage>
        <taxon>Eukaryota</taxon>
        <taxon>Fungi</taxon>
        <taxon>Dikarya</taxon>
        <taxon>Basidiomycota</taxon>
        <taxon>Agaricomycotina</taxon>
        <taxon>Agaricomycetes</taxon>
        <taxon>Polyporales</taxon>
        <taxon>Irpicaceae</taxon>
        <taxon>Irpex</taxon>
    </lineage>
</organism>
<evidence type="ECO:0000313" key="1">
    <source>
        <dbReference type="EMBL" id="KAI0084936.1"/>
    </source>
</evidence>
<gene>
    <name evidence="1" type="ORF">BDY19DRAFT_897678</name>
</gene>